<dbReference type="PIRSF" id="PIRSF006091">
    <property type="entry name" value="E_trnsport_RnfG"/>
    <property type="match status" value="1"/>
</dbReference>
<evidence type="ECO:0000256" key="3">
    <source>
        <dbReference type="ARBA" id="ARBA00022630"/>
    </source>
</evidence>
<dbReference type="SMART" id="SM00900">
    <property type="entry name" value="FMN_bind"/>
    <property type="match status" value="1"/>
</dbReference>
<dbReference type="PANTHER" id="PTHR36118:SF1">
    <property type="entry name" value="ION-TRANSLOCATING OXIDOREDUCTASE COMPLEX SUBUNIT G"/>
    <property type="match status" value="1"/>
</dbReference>
<keyword evidence="3" id="KW-0285">Flavoprotein</keyword>
<evidence type="ECO:0000256" key="2">
    <source>
        <dbReference type="ARBA" id="ARBA00022553"/>
    </source>
</evidence>
<dbReference type="EMBL" id="JAKNRV010000013">
    <property type="protein sequence ID" value="MCK1783398.1"/>
    <property type="molecule type" value="Genomic_DNA"/>
</dbReference>
<evidence type="ECO:0000256" key="5">
    <source>
        <dbReference type="ARBA" id="ARBA00022982"/>
    </source>
</evidence>
<dbReference type="PANTHER" id="PTHR36118">
    <property type="entry name" value="ION-TRANSLOCATING OXIDOREDUCTASE COMPLEX SUBUNIT G"/>
    <property type="match status" value="1"/>
</dbReference>
<dbReference type="NCBIfam" id="TIGR01947">
    <property type="entry name" value="rnfG"/>
    <property type="match status" value="1"/>
</dbReference>
<proteinExistence type="predicted"/>
<accession>A0ABT0ECF3</accession>
<protein>
    <submittedName>
        <fullName evidence="7">RnfABCDGE type electron transport complex subunit G</fullName>
    </submittedName>
</protein>
<comment type="caution">
    <text evidence="7">The sequence shown here is derived from an EMBL/GenBank/DDBJ whole genome shotgun (WGS) entry which is preliminary data.</text>
</comment>
<dbReference type="Proteomes" id="UP001317085">
    <property type="component" value="Unassembled WGS sequence"/>
</dbReference>
<feature type="domain" description="FMN-binding" evidence="6">
    <location>
        <begin position="97"/>
        <end position="180"/>
    </location>
</feature>
<keyword evidence="4" id="KW-0288">FMN</keyword>
<dbReference type="InterPro" id="IPR010209">
    <property type="entry name" value="Ion_transpt_RnfG/RsxG"/>
</dbReference>
<gene>
    <name evidence="7" type="ORF">L9Z73_03195</name>
</gene>
<keyword evidence="2" id="KW-0597">Phosphoprotein</keyword>
<keyword evidence="1" id="KW-0813">Transport</keyword>
<dbReference type="RefSeq" id="WP_247396266.1">
    <property type="nucleotide sequence ID" value="NZ_JAKNRV010000013.1"/>
</dbReference>
<evidence type="ECO:0000256" key="4">
    <source>
        <dbReference type="ARBA" id="ARBA00022643"/>
    </source>
</evidence>
<evidence type="ECO:0000313" key="8">
    <source>
        <dbReference type="Proteomes" id="UP001317085"/>
    </source>
</evidence>
<organism evidence="7 8">
    <name type="scientific">Pseudomonas emilianonis</name>
    <dbReference type="NCBI Taxonomy" id="2915812"/>
    <lineage>
        <taxon>Bacteria</taxon>
        <taxon>Pseudomonadati</taxon>
        <taxon>Pseudomonadota</taxon>
        <taxon>Gammaproteobacteria</taxon>
        <taxon>Pseudomonadales</taxon>
        <taxon>Pseudomonadaceae</taxon>
        <taxon>Pseudomonas</taxon>
    </lineage>
</organism>
<evidence type="ECO:0000256" key="1">
    <source>
        <dbReference type="ARBA" id="ARBA00022448"/>
    </source>
</evidence>
<dbReference type="InterPro" id="IPR007329">
    <property type="entry name" value="FMN-bd"/>
</dbReference>
<sequence length="194" mass="20824">MKSSRGMLLALLIAIGGGTLILALQHLTADHAARQVQALQRQALRDLLPADRYDNQPLDHPLIIAPQPLAESQLQGGYRVTLSGQPSAVLLRLTTSGYAGPIELLIAIDRDGKLLGIKTLAQSETPSLGGHISEPGNPWLASFKGRSRTDMQGSNFDQIAGATLTSRAVISAVHDALRYFDEHRSSLLEPAPHD</sequence>
<reference evidence="7 8" key="1">
    <citation type="submission" date="2022-02" db="EMBL/GenBank/DDBJ databases">
        <title>Comparative genomics of the first Antarctic Pseudomonas spp. capable of biotransforming 2,4,6-Trinitrotoluene.</title>
        <authorList>
            <person name="Cabrera M.A."/>
            <person name="Marquez S.L."/>
            <person name="Perez-Donoso J.M."/>
        </authorList>
    </citation>
    <scope>NUCLEOTIDE SEQUENCE [LARGE SCALE GENOMIC DNA]</scope>
    <source>
        <strain evidence="7 8">TNT11</strain>
    </source>
</reference>
<evidence type="ECO:0000259" key="6">
    <source>
        <dbReference type="SMART" id="SM00900"/>
    </source>
</evidence>
<name>A0ABT0ECF3_9PSED</name>
<dbReference type="Pfam" id="PF04205">
    <property type="entry name" value="FMN_bind"/>
    <property type="match status" value="1"/>
</dbReference>
<evidence type="ECO:0000313" key="7">
    <source>
        <dbReference type="EMBL" id="MCK1783398.1"/>
    </source>
</evidence>
<keyword evidence="5" id="KW-0249">Electron transport</keyword>
<keyword evidence="8" id="KW-1185">Reference proteome</keyword>